<organism evidence="6 7">
    <name type="scientific">Arthrobacter alpinus</name>
    <dbReference type="NCBI Taxonomy" id="656366"/>
    <lineage>
        <taxon>Bacteria</taxon>
        <taxon>Bacillati</taxon>
        <taxon>Actinomycetota</taxon>
        <taxon>Actinomycetes</taxon>
        <taxon>Micrococcales</taxon>
        <taxon>Micrococcaceae</taxon>
        <taxon>Arthrobacter</taxon>
    </lineage>
</organism>
<evidence type="ECO:0000256" key="1">
    <source>
        <dbReference type="ARBA" id="ARBA00003818"/>
    </source>
</evidence>
<dbReference type="Proteomes" id="UP000182725">
    <property type="component" value="Unassembled WGS sequence"/>
</dbReference>
<dbReference type="InterPro" id="IPR019432">
    <property type="entry name" value="Acyltransferase_MbtK/IucB-like"/>
</dbReference>
<dbReference type="Gene3D" id="3.40.630.30">
    <property type="match status" value="1"/>
</dbReference>
<dbReference type="InterPro" id="IPR016181">
    <property type="entry name" value="Acyl_CoA_acyltransferase"/>
</dbReference>
<protein>
    <recommendedName>
        <fullName evidence="3">Lysine N-acyltransferase MbtK</fullName>
    </recommendedName>
    <alternativeName>
        <fullName evidence="4">Mycobactin synthase protein K</fullName>
    </alternativeName>
</protein>
<dbReference type="GO" id="GO:0016410">
    <property type="term" value="F:N-acyltransferase activity"/>
    <property type="evidence" value="ECO:0007669"/>
    <property type="project" value="TreeGrafter"/>
</dbReference>
<evidence type="ECO:0000313" key="7">
    <source>
        <dbReference type="Proteomes" id="UP000182725"/>
    </source>
</evidence>
<dbReference type="UniPathway" id="UPA00011"/>
<name>A0A1H5JL75_9MICC</name>
<dbReference type="RefSeq" id="WP_074711290.1">
    <property type="nucleotide sequence ID" value="NZ_FNTV01000001.1"/>
</dbReference>
<evidence type="ECO:0000256" key="2">
    <source>
        <dbReference type="ARBA" id="ARBA00005102"/>
    </source>
</evidence>
<keyword evidence="6" id="KW-0808">Transferase</keyword>
<dbReference type="AlphaFoldDB" id="A0A1H5JL75"/>
<sequence length="186" mass="20619">MRFSFRPVNPAADAPLLHSWVGMDYARFWGMQSATLAEVRAEYENIQSSGHHTAILGMEDGNPVFLMESYDPTRSPLHGLYDAEAGDIGMHLLVAPPLRPRPGFTTAVMSAVLDTLFADPTVERVVVEPDATNHKIHILNARLGFRKHALVRLPDKEAWLSLCTRENFRDAALLPTTQTASEGAIR</sequence>
<evidence type="ECO:0000259" key="5">
    <source>
        <dbReference type="SMART" id="SM01006"/>
    </source>
</evidence>
<dbReference type="PANTHER" id="PTHR31438:SF1">
    <property type="entry name" value="LYSINE N-ACYLTRANSFERASE C17G9.06C-RELATED"/>
    <property type="match status" value="1"/>
</dbReference>
<dbReference type="SUPFAM" id="SSF55729">
    <property type="entry name" value="Acyl-CoA N-acyltransferases (Nat)"/>
    <property type="match status" value="1"/>
</dbReference>
<dbReference type="GO" id="GO:0019290">
    <property type="term" value="P:siderophore biosynthetic process"/>
    <property type="evidence" value="ECO:0007669"/>
    <property type="project" value="InterPro"/>
</dbReference>
<dbReference type="EMBL" id="FNTV01000001">
    <property type="protein sequence ID" value="SEE53220.1"/>
    <property type="molecule type" value="Genomic_DNA"/>
</dbReference>
<evidence type="ECO:0000256" key="3">
    <source>
        <dbReference type="ARBA" id="ARBA00020586"/>
    </source>
</evidence>
<comment type="pathway">
    <text evidence="2">Siderophore biosynthesis; mycobactin biosynthesis.</text>
</comment>
<evidence type="ECO:0000256" key="4">
    <source>
        <dbReference type="ARBA" id="ARBA00031122"/>
    </source>
</evidence>
<reference evidence="6 7" key="1">
    <citation type="submission" date="2016-10" db="EMBL/GenBank/DDBJ databases">
        <authorList>
            <person name="de Groot N.N."/>
        </authorList>
    </citation>
    <scope>NUCLEOTIDE SEQUENCE [LARGE SCALE GENOMIC DNA]</scope>
    <source>
        <strain evidence="6 7">DSM 22274</strain>
    </source>
</reference>
<comment type="function">
    <text evidence="1">Acyltransferase required for the direct transfer of medium- to long-chain fatty acyl moieties from a carrier protein (MbtL) on to the epsilon-amino group of lysine residue in the mycobactin core.</text>
</comment>
<proteinExistence type="predicted"/>
<dbReference type="PANTHER" id="PTHR31438">
    <property type="entry name" value="LYSINE N-ACYLTRANSFERASE C17G9.06C-RELATED"/>
    <property type="match status" value="1"/>
</dbReference>
<dbReference type="Pfam" id="PF13523">
    <property type="entry name" value="Acetyltransf_8"/>
    <property type="match status" value="1"/>
</dbReference>
<accession>A0A1H5JL75</accession>
<gene>
    <name evidence="6" type="ORF">SAMN04489740_1657</name>
</gene>
<feature type="domain" description="Acyltransferase MbtK/IucB-like conserved" evidence="5">
    <location>
        <begin position="6"/>
        <end position="53"/>
    </location>
</feature>
<evidence type="ECO:0000313" key="6">
    <source>
        <dbReference type="EMBL" id="SEE53220.1"/>
    </source>
</evidence>
<dbReference type="SMART" id="SM01006">
    <property type="entry name" value="AlcB"/>
    <property type="match status" value="1"/>
</dbReference>